<dbReference type="HOGENOM" id="CLU_1702689_0_0_10"/>
<sequence length="163" mass="18891">MTGKQINEMKKLLFLAIMSLALFSCSKSNDDEDKDAYRPEVVEMLKVLEGKWQGEGGASDEVLTFTPFGKQKWIDGAAGGVMWFHGNATREFVYIDNTPQKWNMYFNVDPKEKKIGMNETTPDGKYSIVTTKEYSYKIIDNNTIELHDKSLSWMHVYKYHRIR</sequence>
<comment type="caution">
    <text evidence="1">The sequence shown here is derived from an EMBL/GenBank/DDBJ whole genome shotgun (WGS) entry which is preliminary data.</text>
</comment>
<organism evidence="1 2">
    <name type="scientific">Hoylesella loescheii DSM 19665 = JCM 12249 = ATCC 15930</name>
    <dbReference type="NCBI Taxonomy" id="1122985"/>
    <lineage>
        <taxon>Bacteria</taxon>
        <taxon>Pseudomonadati</taxon>
        <taxon>Bacteroidota</taxon>
        <taxon>Bacteroidia</taxon>
        <taxon>Bacteroidales</taxon>
        <taxon>Prevotellaceae</taxon>
        <taxon>Hoylesella</taxon>
    </lineage>
</organism>
<dbReference type="AlphaFoldDB" id="A0A069QFT0"/>
<evidence type="ECO:0008006" key="3">
    <source>
        <dbReference type="Google" id="ProtNLM"/>
    </source>
</evidence>
<evidence type="ECO:0000313" key="2">
    <source>
        <dbReference type="Proteomes" id="UP000027442"/>
    </source>
</evidence>
<accession>A0A069QFT0</accession>
<dbReference type="Proteomes" id="UP000027442">
    <property type="component" value="Unassembled WGS sequence"/>
</dbReference>
<reference evidence="1 2" key="1">
    <citation type="submission" date="2013-08" db="EMBL/GenBank/DDBJ databases">
        <authorList>
            <person name="Weinstock G."/>
            <person name="Sodergren E."/>
            <person name="Wylie T."/>
            <person name="Fulton L."/>
            <person name="Fulton R."/>
            <person name="Fronick C."/>
            <person name="O'Laughlin M."/>
            <person name="Godfrey J."/>
            <person name="Miner T."/>
            <person name="Herter B."/>
            <person name="Appelbaum E."/>
            <person name="Cordes M."/>
            <person name="Lek S."/>
            <person name="Wollam A."/>
            <person name="Pepin K.H."/>
            <person name="Palsikar V.B."/>
            <person name="Mitreva M."/>
            <person name="Wilson R.K."/>
        </authorList>
    </citation>
    <scope>NUCLEOTIDE SEQUENCE [LARGE SCALE GENOMIC DNA]</scope>
    <source>
        <strain evidence="1 2">ATCC 15930</strain>
    </source>
</reference>
<dbReference type="PATRIC" id="fig|1122985.7.peg.2312"/>
<protein>
    <recommendedName>
        <fullName evidence="3">Lipocalin-like domain-containing protein</fullName>
    </recommendedName>
</protein>
<gene>
    <name evidence="1" type="ORF">HMPREF1991_02231</name>
</gene>
<evidence type="ECO:0000313" key="1">
    <source>
        <dbReference type="EMBL" id="KDR51718.1"/>
    </source>
</evidence>
<keyword evidence="2" id="KW-1185">Reference proteome</keyword>
<proteinExistence type="predicted"/>
<dbReference type="EMBL" id="JNGW01000096">
    <property type="protein sequence ID" value="KDR51718.1"/>
    <property type="molecule type" value="Genomic_DNA"/>
</dbReference>
<name>A0A069QFT0_HOYLO</name>
<dbReference type="PROSITE" id="PS51257">
    <property type="entry name" value="PROKAR_LIPOPROTEIN"/>
    <property type="match status" value="1"/>
</dbReference>